<reference evidence="1 2" key="1">
    <citation type="submission" date="2014-12" db="EMBL/GenBank/DDBJ databases">
        <title>Draft genome sequence of Cohnella kolymensis strain B-2846.</title>
        <authorList>
            <person name="Karlyshev A.V."/>
            <person name="Kudryashova E.B."/>
        </authorList>
    </citation>
    <scope>NUCLEOTIDE SEQUENCE [LARGE SCALE GENOMIC DNA]</scope>
    <source>
        <strain evidence="1 2">VKM B-2846</strain>
    </source>
</reference>
<evidence type="ECO:0008006" key="3">
    <source>
        <dbReference type="Google" id="ProtNLM"/>
    </source>
</evidence>
<sequence>MGVLTARKELKFDTPVFFQDLAIAAAALGAQLFLFSPDDVELSDGSIRGFIPDPITLTYQEDTFTNPNLILDRYLPYRKSFDELQKYQEIRQNPAFRIVNSCLPDKWNVYQILKAKPTVVKNLPTTRLYSSKTLRQMIKRYETVYMKPLHETGGRGIIKITHKRKGYSLYARDLHRVQSYSRVTSLEELLARIQKITLGHAYLVQQGLDLSLVENRVTDMRLLLQKTENGEWSVTGYGMRVGAKNSPTSNLHGGGIGKPVQLLYSRFGKKRSKRIRQRFLKLAYRVGRTIEKHCGQMVEMGLDIGIDTRGKVWLIEVNGMPGRQIFKQMDRMNLYRKAVSSPLRYILGLLSIKSSEKKAQT</sequence>
<keyword evidence="2" id="KW-1185">Reference proteome</keyword>
<dbReference type="Gene3D" id="3.30.470.20">
    <property type="entry name" value="ATP-grasp fold, B domain"/>
    <property type="match status" value="1"/>
</dbReference>
<dbReference type="InterPro" id="IPR026838">
    <property type="entry name" value="YheC/D"/>
</dbReference>
<gene>
    <name evidence="1" type="ORF">SD71_21485</name>
</gene>
<comment type="caution">
    <text evidence="1">The sequence shown here is derived from an EMBL/GenBank/DDBJ whole genome shotgun (WGS) entry which is preliminary data.</text>
</comment>
<evidence type="ECO:0000313" key="1">
    <source>
        <dbReference type="EMBL" id="KIL34271.1"/>
    </source>
</evidence>
<accession>A0ABR4ZZM3</accession>
<dbReference type="Pfam" id="PF14398">
    <property type="entry name" value="ATPgrasp_YheCD"/>
    <property type="match status" value="1"/>
</dbReference>
<organism evidence="1 2">
    <name type="scientific">Cohnella kolymensis</name>
    <dbReference type="NCBI Taxonomy" id="1590652"/>
    <lineage>
        <taxon>Bacteria</taxon>
        <taxon>Bacillati</taxon>
        <taxon>Bacillota</taxon>
        <taxon>Bacilli</taxon>
        <taxon>Bacillales</taxon>
        <taxon>Paenibacillaceae</taxon>
        <taxon>Cohnella</taxon>
    </lineage>
</organism>
<dbReference type="SUPFAM" id="SSF56059">
    <property type="entry name" value="Glutathione synthetase ATP-binding domain-like"/>
    <property type="match status" value="1"/>
</dbReference>
<evidence type="ECO:0000313" key="2">
    <source>
        <dbReference type="Proteomes" id="UP000054526"/>
    </source>
</evidence>
<proteinExistence type="predicted"/>
<protein>
    <recommendedName>
        <fullName evidence="3">ATP-grasp domain-containing protein</fullName>
    </recommendedName>
</protein>
<dbReference type="EMBL" id="JXAL01000034">
    <property type="protein sequence ID" value="KIL34271.1"/>
    <property type="molecule type" value="Genomic_DNA"/>
</dbReference>
<dbReference type="Proteomes" id="UP000054526">
    <property type="component" value="Unassembled WGS sequence"/>
</dbReference>
<name>A0ABR4ZZM3_9BACL</name>